<dbReference type="SUPFAM" id="SSF103647">
    <property type="entry name" value="TSP type-3 repeat"/>
    <property type="match status" value="1"/>
</dbReference>
<dbReference type="EMBL" id="BAABJM010000001">
    <property type="protein sequence ID" value="GAA5046371.1"/>
    <property type="molecule type" value="Genomic_DNA"/>
</dbReference>
<organism evidence="2 3">
    <name type="scientific">Nocardia callitridis</name>
    <dbReference type="NCBI Taxonomy" id="648753"/>
    <lineage>
        <taxon>Bacteria</taxon>
        <taxon>Bacillati</taxon>
        <taxon>Actinomycetota</taxon>
        <taxon>Actinomycetes</taxon>
        <taxon>Mycobacteriales</taxon>
        <taxon>Nocardiaceae</taxon>
        <taxon>Nocardia</taxon>
    </lineage>
</organism>
<keyword evidence="3" id="KW-1185">Reference proteome</keyword>
<sequence>MCVQPRMNDIEYVFGTGDGHVHTWTGAADLELATPGIADALQLDFDGDGSADDALWDSGGTGIANVAALDLDDDGVLDHFFTDPSGLGTWDHQITGSPTDAGDERLAWIVRSDSEQPDAALPADSCADPAAPAADSGAAPEHSIPHSDLPDYLANALTRDARRFDEGAIAAGVARAHDLSGSSGAEW</sequence>
<name>A0ABP9JZA7_9NOCA</name>
<proteinExistence type="predicted"/>
<protein>
    <recommendedName>
        <fullName evidence="4">Pullulanase</fullName>
    </recommendedName>
</protein>
<feature type="compositionally biased region" description="Low complexity" evidence="1">
    <location>
        <begin position="117"/>
        <end position="140"/>
    </location>
</feature>
<evidence type="ECO:0000313" key="2">
    <source>
        <dbReference type="EMBL" id="GAA5046371.1"/>
    </source>
</evidence>
<evidence type="ECO:0000313" key="3">
    <source>
        <dbReference type="Proteomes" id="UP001500603"/>
    </source>
</evidence>
<feature type="region of interest" description="Disordered" evidence="1">
    <location>
        <begin position="117"/>
        <end position="149"/>
    </location>
</feature>
<dbReference type="InterPro" id="IPR028974">
    <property type="entry name" value="TSP_type-3_rpt"/>
</dbReference>
<evidence type="ECO:0000256" key="1">
    <source>
        <dbReference type="SAM" id="MobiDB-lite"/>
    </source>
</evidence>
<accession>A0ABP9JZA7</accession>
<dbReference type="Proteomes" id="UP001500603">
    <property type="component" value="Unassembled WGS sequence"/>
</dbReference>
<comment type="caution">
    <text evidence="2">The sequence shown here is derived from an EMBL/GenBank/DDBJ whole genome shotgun (WGS) entry which is preliminary data.</text>
</comment>
<gene>
    <name evidence="2" type="ORF">GCM10023318_11670</name>
</gene>
<reference evidence="3" key="1">
    <citation type="journal article" date="2019" name="Int. J. Syst. Evol. Microbiol.">
        <title>The Global Catalogue of Microorganisms (GCM) 10K type strain sequencing project: providing services to taxonomists for standard genome sequencing and annotation.</title>
        <authorList>
            <consortium name="The Broad Institute Genomics Platform"/>
            <consortium name="The Broad Institute Genome Sequencing Center for Infectious Disease"/>
            <person name="Wu L."/>
            <person name="Ma J."/>
        </authorList>
    </citation>
    <scope>NUCLEOTIDE SEQUENCE [LARGE SCALE GENOMIC DNA]</scope>
    <source>
        <strain evidence="3">JCM 18298</strain>
    </source>
</reference>
<evidence type="ECO:0008006" key="4">
    <source>
        <dbReference type="Google" id="ProtNLM"/>
    </source>
</evidence>